<sequence>MNVLTAAAASAGAPAILVPVVLTAALLHATWNAILKFVPDKLTGSLLMTVSGGVIAGAATFFTAVPDRSSWLLLLVSAALHVGYFLMLIKTFEIGDFNQVYPLARGLSPVVVAGFATALGDPLSRHQTVGIAVVCGGLATLVFSAGRPKRTQGKAMFWAVMTGLSIAVYTVTDGVAVRHSGTATGYTAWMMLAESIMMTTACVLVIARRGRATRPEGGAVRAALTGLGRADLVRGVVAGALSLLAYGLVLWAQTRGALAAVSALRETSVIFGAALGSVFLREPFGRYRILAAVTIAGGILILEAA</sequence>
<feature type="transmembrane region" description="Helical" evidence="12">
    <location>
        <begin position="188"/>
        <end position="207"/>
    </location>
</feature>
<feature type="transmembrane region" description="Helical" evidence="12">
    <location>
        <begin position="287"/>
        <end position="304"/>
    </location>
</feature>
<keyword evidence="5" id="KW-0997">Cell inner membrane</keyword>
<comment type="caution">
    <text evidence="14">The sequence shown here is derived from an EMBL/GenBank/DDBJ whole genome shotgun (WGS) entry which is preliminary data.</text>
</comment>
<dbReference type="InterPro" id="IPR000390">
    <property type="entry name" value="Small_drug/metabolite_transptr"/>
</dbReference>
<dbReference type="InterPro" id="IPR000620">
    <property type="entry name" value="EamA_dom"/>
</dbReference>
<comment type="similarity">
    <text evidence="2">Belongs to the EamA transporter family.</text>
</comment>
<evidence type="ECO:0000256" key="6">
    <source>
        <dbReference type="ARBA" id="ARBA00022556"/>
    </source>
</evidence>
<feature type="transmembrane region" description="Helical" evidence="12">
    <location>
        <begin position="101"/>
        <end position="120"/>
    </location>
</feature>
<evidence type="ECO:0000256" key="3">
    <source>
        <dbReference type="ARBA" id="ARBA00022475"/>
    </source>
</evidence>
<evidence type="ECO:0000256" key="11">
    <source>
        <dbReference type="ARBA" id="ARBA00023136"/>
    </source>
</evidence>
<organism evidence="14 15">
    <name type="scientific">Catenulispora yoronensis</name>
    <dbReference type="NCBI Taxonomy" id="450799"/>
    <lineage>
        <taxon>Bacteria</taxon>
        <taxon>Bacillati</taxon>
        <taxon>Actinomycetota</taxon>
        <taxon>Actinomycetes</taxon>
        <taxon>Catenulisporales</taxon>
        <taxon>Catenulisporaceae</taxon>
        <taxon>Catenulispora</taxon>
    </lineage>
</organism>
<keyword evidence="8" id="KW-0448">Lipopolysaccharide biosynthesis</keyword>
<evidence type="ECO:0000256" key="8">
    <source>
        <dbReference type="ARBA" id="ARBA00022985"/>
    </source>
</evidence>
<feature type="transmembrane region" description="Helical" evidence="12">
    <location>
        <begin position="155"/>
        <end position="176"/>
    </location>
</feature>
<keyword evidence="7 12" id="KW-0812">Transmembrane</keyword>
<dbReference type="Pfam" id="PF00892">
    <property type="entry name" value="EamA"/>
    <property type="match status" value="1"/>
</dbReference>
<evidence type="ECO:0000313" key="14">
    <source>
        <dbReference type="EMBL" id="GAA2043680.1"/>
    </source>
</evidence>
<dbReference type="Gene3D" id="1.10.3730.20">
    <property type="match status" value="1"/>
</dbReference>
<evidence type="ECO:0000256" key="9">
    <source>
        <dbReference type="ARBA" id="ARBA00022989"/>
    </source>
</evidence>
<keyword evidence="10" id="KW-0443">Lipid metabolism</keyword>
<evidence type="ECO:0000256" key="2">
    <source>
        <dbReference type="ARBA" id="ARBA00007362"/>
    </source>
</evidence>
<keyword evidence="3" id="KW-1003">Cell membrane</keyword>
<dbReference type="Proteomes" id="UP001500751">
    <property type="component" value="Unassembled WGS sequence"/>
</dbReference>
<keyword evidence="11 12" id="KW-0472">Membrane</keyword>
<name>A0ABP5GJ01_9ACTN</name>
<keyword evidence="6" id="KW-0441">Lipid A biosynthesis</keyword>
<evidence type="ECO:0000256" key="12">
    <source>
        <dbReference type="SAM" id="Phobius"/>
    </source>
</evidence>
<evidence type="ECO:0000259" key="13">
    <source>
        <dbReference type="Pfam" id="PF00892"/>
    </source>
</evidence>
<keyword evidence="4" id="KW-0444">Lipid biosynthesis</keyword>
<dbReference type="EMBL" id="BAAAQN010000035">
    <property type="protein sequence ID" value="GAA2043680.1"/>
    <property type="molecule type" value="Genomic_DNA"/>
</dbReference>
<comment type="subcellular location">
    <subcellularLocation>
        <location evidence="1">Cell membrane</location>
        <topology evidence="1">Multi-pass membrane protein</topology>
    </subcellularLocation>
</comment>
<keyword evidence="9 12" id="KW-1133">Transmembrane helix</keyword>
<accession>A0ABP5GJ01</accession>
<feature type="transmembrane region" description="Helical" evidence="12">
    <location>
        <begin position="258"/>
        <end position="280"/>
    </location>
</feature>
<dbReference type="InterPro" id="IPR037185">
    <property type="entry name" value="EmrE-like"/>
</dbReference>
<evidence type="ECO:0000313" key="15">
    <source>
        <dbReference type="Proteomes" id="UP001500751"/>
    </source>
</evidence>
<feature type="domain" description="EamA" evidence="13">
    <location>
        <begin position="154"/>
        <end position="302"/>
    </location>
</feature>
<evidence type="ECO:0000256" key="4">
    <source>
        <dbReference type="ARBA" id="ARBA00022516"/>
    </source>
</evidence>
<dbReference type="SUPFAM" id="SSF103481">
    <property type="entry name" value="Multidrug resistance efflux transporter EmrE"/>
    <property type="match status" value="2"/>
</dbReference>
<keyword evidence="15" id="KW-1185">Reference proteome</keyword>
<feature type="transmembrane region" description="Helical" evidence="12">
    <location>
        <begin position="12"/>
        <end position="34"/>
    </location>
</feature>
<gene>
    <name evidence="14" type="ORF">GCM10009839_53770</name>
</gene>
<evidence type="ECO:0000256" key="5">
    <source>
        <dbReference type="ARBA" id="ARBA00022519"/>
    </source>
</evidence>
<evidence type="ECO:0000256" key="7">
    <source>
        <dbReference type="ARBA" id="ARBA00022692"/>
    </source>
</evidence>
<evidence type="ECO:0000256" key="10">
    <source>
        <dbReference type="ARBA" id="ARBA00023098"/>
    </source>
</evidence>
<proteinExistence type="inferred from homology"/>
<dbReference type="PANTHER" id="PTHR30561">
    <property type="entry name" value="SMR FAMILY PROTON-DEPENDENT DRUG EFFLUX TRANSPORTER SUGE"/>
    <property type="match status" value="1"/>
</dbReference>
<reference evidence="15" key="1">
    <citation type="journal article" date="2019" name="Int. J. Syst. Evol. Microbiol.">
        <title>The Global Catalogue of Microorganisms (GCM) 10K type strain sequencing project: providing services to taxonomists for standard genome sequencing and annotation.</title>
        <authorList>
            <consortium name="The Broad Institute Genomics Platform"/>
            <consortium name="The Broad Institute Genome Sequencing Center for Infectious Disease"/>
            <person name="Wu L."/>
            <person name="Ma J."/>
        </authorList>
    </citation>
    <scope>NUCLEOTIDE SEQUENCE [LARGE SCALE GENOMIC DNA]</scope>
    <source>
        <strain evidence="15">JCM 16014</strain>
    </source>
</reference>
<protein>
    <submittedName>
        <fullName evidence="14">DMT family transporter</fullName>
    </submittedName>
</protein>
<dbReference type="PANTHER" id="PTHR30561:SF9">
    <property type="entry name" value="4-AMINO-4-DEOXY-L-ARABINOSE-PHOSPHOUNDECAPRENOL FLIPPASE SUBUNIT ARNF-RELATED"/>
    <property type="match status" value="1"/>
</dbReference>
<feature type="transmembrane region" description="Helical" evidence="12">
    <location>
        <begin position="71"/>
        <end position="89"/>
    </location>
</feature>
<feature type="transmembrane region" description="Helical" evidence="12">
    <location>
        <begin position="46"/>
        <end position="65"/>
    </location>
</feature>
<evidence type="ECO:0000256" key="1">
    <source>
        <dbReference type="ARBA" id="ARBA00004651"/>
    </source>
</evidence>
<feature type="transmembrane region" description="Helical" evidence="12">
    <location>
        <begin position="232"/>
        <end position="252"/>
    </location>
</feature>
<feature type="transmembrane region" description="Helical" evidence="12">
    <location>
        <begin position="126"/>
        <end position="143"/>
    </location>
</feature>